<dbReference type="InterPro" id="IPR001482">
    <property type="entry name" value="T2SS/T4SS_dom"/>
</dbReference>
<accession>A0A5R8KIM1</accession>
<protein>
    <submittedName>
        <fullName evidence="5">Type II/IV secretion system protein</fullName>
    </submittedName>
</protein>
<dbReference type="Proteomes" id="UP000306196">
    <property type="component" value="Unassembled WGS sequence"/>
</dbReference>
<evidence type="ECO:0000256" key="2">
    <source>
        <dbReference type="ARBA" id="ARBA00022741"/>
    </source>
</evidence>
<dbReference type="RefSeq" id="WP_138085136.1">
    <property type="nucleotide sequence ID" value="NZ_VAUV01000003.1"/>
</dbReference>
<dbReference type="InterPro" id="IPR037257">
    <property type="entry name" value="T2SS_E_N_sf"/>
</dbReference>
<dbReference type="EMBL" id="VAUV01000003">
    <property type="protein sequence ID" value="TLD72132.1"/>
    <property type="molecule type" value="Genomic_DNA"/>
</dbReference>
<gene>
    <name evidence="5" type="ORF">FEM03_05250</name>
</gene>
<dbReference type="InterPro" id="IPR027417">
    <property type="entry name" value="P-loop_NTPase"/>
</dbReference>
<proteinExistence type="inferred from homology"/>
<evidence type="ECO:0000313" key="6">
    <source>
        <dbReference type="Proteomes" id="UP000306196"/>
    </source>
</evidence>
<evidence type="ECO:0000256" key="1">
    <source>
        <dbReference type="ARBA" id="ARBA00006611"/>
    </source>
</evidence>
<dbReference type="FunFam" id="3.40.50.300:FF:000398">
    <property type="entry name" value="Type IV pilus assembly ATPase PilB"/>
    <property type="match status" value="1"/>
</dbReference>
<dbReference type="InterPro" id="IPR007831">
    <property type="entry name" value="T2SS_GspE_N"/>
</dbReference>
<reference evidence="5 6" key="1">
    <citation type="submission" date="2019-05" db="EMBL/GenBank/DDBJ databases">
        <title>Verrucobacter flavum gen. nov., sp. nov. a new member of the family Verrucomicrobiaceae.</title>
        <authorList>
            <person name="Szuroczki S."/>
            <person name="Abbaszade G."/>
            <person name="Szabo A."/>
            <person name="Felfoldi T."/>
            <person name="Schumann P."/>
            <person name="Boka K."/>
            <person name="Keki Z."/>
            <person name="Toumi M."/>
            <person name="Toth E."/>
        </authorList>
    </citation>
    <scope>NUCLEOTIDE SEQUENCE [LARGE SCALE GENOMIC DNA]</scope>
    <source>
        <strain evidence="5 6">MG-N-17</strain>
    </source>
</reference>
<dbReference type="Gene3D" id="3.30.300.160">
    <property type="entry name" value="Type II secretion system, protein E, N-terminal domain"/>
    <property type="match status" value="1"/>
</dbReference>
<dbReference type="FunFam" id="3.30.450.90:FF:000001">
    <property type="entry name" value="Type II secretion system ATPase GspE"/>
    <property type="match status" value="1"/>
</dbReference>
<name>A0A5R8KIM1_9BACT</name>
<dbReference type="SUPFAM" id="SSF160246">
    <property type="entry name" value="EspE N-terminal domain-like"/>
    <property type="match status" value="1"/>
</dbReference>
<evidence type="ECO:0000256" key="3">
    <source>
        <dbReference type="ARBA" id="ARBA00022840"/>
    </source>
</evidence>
<dbReference type="GO" id="GO:0005886">
    <property type="term" value="C:plasma membrane"/>
    <property type="evidence" value="ECO:0007669"/>
    <property type="project" value="TreeGrafter"/>
</dbReference>
<dbReference type="AlphaFoldDB" id="A0A5R8KIM1"/>
<dbReference type="Pfam" id="PF05157">
    <property type="entry name" value="MshEN"/>
    <property type="match status" value="1"/>
</dbReference>
<dbReference type="GO" id="GO:0005524">
    <property type="term" value="F:ATP binding"/>
    <property type="evidence" value="ECO:0007669"/>
    <property type="project" value="UniProtKB-KW"/>
</dbReference>
<dbReference type="Gene3D" id="3.30.450.90">
    <property type="match status" value="1"/>
</dbReference>
<sequence length="557" mass="61157">MTAQSVVDMLMQRGLLDEGQADDLVQDNISSGKDVVDLLVEYAIFQEQDEFWAVVAEEIGAQHYDLSTFEPSAEVLQLIPAGMARLNGAFPVQLAPDGLHVALTDPLNPQLLEDLRFGLGKEIVPVVARKEQVQALIDKHYGSGTESIEDIFGQLGVVGNRVGDRGAVEAEANSAPIVRFVDIVLQQAIKEKASDIHFEPFEHEFKIRYRVDGALYEMAPPPVHLANSIISRVKVMSSMNIAERRVPQDGRIMTVVEGRQVDMRVSTLPTQYGESVVLRVLDRSSVNLQLASLGMPKFLFDYIQETIHKPNGIFIVTGPTGAGKTTTLYAALKEINTIDAKLLTAEDPVEYDIEGIMQVPINEAVGLTFGKALRAFLRQDPDRIMVGEMRDVETAQIAIQASLTGHLVLSTLHTNDAAGAVTRLVDMGVEPFLVAATLEGVLAQRLLRTICKECHAPYQPNTIVLNQLGLALSDIGEKQFYTGEGCSKCGGSGYKGRKGIYELLDITDPMRELITEKAPTLVLRQKAIELGMTTLREDGIRNIFDGETTIEEVLKYT</sequence>
<keyword evidence="6" id="KW-1185">Reference proteome</keyword>
<dbReference type="GO" id="GO:0016887">
    <property type="term" value="F:ATP hydrolysis activity"/>
    <property type="evidence" value="ECO:0007669"/>
    <property type="project" value="TreeGrafter"/>
</dbReference>
<comment type="similarity">
    <text evidence="1">Belongs to the GSP E family.</text>
</comment>
<organism evidence="5 6">
    <name type="scientific">Phragmitibacter flavus</name>
    <dbReference type="NCBI Taxonomy" id="2576071"/>
    <lineage>
        <taxon>Bacteria</taxon>
        <taxon>Pseudomonadati</taxon>
        <taxon>Verrucomicrobiota</taxon>
        <taxon>Verrucomicrobiia</taxon>
        <taxon>Verrucomicrobiales</taxon>
        <taxon>Verrucomicrobiaceae</taxon>
        <taxon>Phragmitibacter</taxon>
    </lineage>
</organism>
<evidence type="ECO:0000313" key="5">
    <source>
        <dbReference type="EMBL" id="TLD72132.1"/>
    </source>
</evidence>
<keyword evidence="3" id="KW-0067">ATP-binding</keyword>
<dbReference type="Gene3D" id="3.40.50.300">
    <property type="entry name" value="P-loop containing nucleotide triphosphate hydrolases"/>
    <property type="match status" value="1"/>
</dbReference>
<dbReference type="SUPFAM" id="SSF52540">
    <property type="entry name" value="P-loop containing nucleoside triphosphate hydrolases"/>
    <property type="match status" value="1"/>
</dbReference>
<keyword evidence="2" id="KW-0547">Nucleotide-binding</keyword>
<comment type="caution">
    <text evidence="5">The sequence shown here is derived from an EMBL/GenBank/DDBJ whole genome shotgun (WGS) entry which is preliminary data.</text>
</comment>
<feature type="domain" description="Bacterial type II secretion system protein E" evidence="4">
    <location>
        <begin position="377"/>
        <end position="391"/>
    </location>
</feature>
<dbReference type="PANTHER" id="PTHR30258:SF1">
    <property type="entry name" value="PROTEIN TRANSPORT PROTEIN HOFB HOMOLOG"/>
    <property type="match status" value="1"/>
</dbReference>
<dbReference type="CDD" id="cd01129">
    <property type="entry name" value="PulE-GspE-like"/>
    <property type="match status" value="1"/>
</dbReference>
<evidence type="ECO:0000259" key="4">
    <source>
        <dbReference type="PROSITE" id="PS00662"/>
    </source>
</evidence>
<dbReference type="PANTHER" id="PTHR30258">
    <property type="entry name" value="TYPE II SECRETION SYSTEM PROTEIN GSPE-RELATED"/>
    <property type="match status" value="1"/>
</dbReference>
<dbReference type="PROSITE" id="PS00662">
    <property type="entry name" value="T2SP_E"/>
    <property type="match status" value="1"/>
</dbReference>
<dbReference type="Pfam" id="PF00437">
    <property type="entry name" value="T2SSE"/>
    <property type="match status" value="1"/>
</dbReference>
<dbReference type="OrthoDB" id="9773102at2"/>